<proteinExistence type="predicted"/>
<keyword evidence="1" id="KW-0645">Protease</keyword>
<comment type="caution">
    <text evidence="8">The sequence shown here is derived from an EMBL/GenBank/DDBJ whole genome shotgun (WGS) entry which is preliminary data.</text>
</comment>
<keyword evidence="3" id="KW-0378">Hydrolase</keyword>
<dbReference type="EMBL" id="CAJVPQ010001573">
    <property type="protein sequence ID" value="CAG8559464.1"/>
    <property type="molecule type" value="Genomic_DNA"/>
</dbReference>
<dbReference type="Proteomes" id="UP000789570">
    <property type="component" value="Unassembled WGS sequence"/>
</dbReference>
<keyword evidence="9" id="KW-1185">Reference proteome</keyword>
<evidence type="ECO:0000256" key="5">
    <source>
        <dbReference type="ARBA" id="ARBA00023049"/>
    </source>
</evidence>
<sequence length="59" mass="6658">ESTMTPEQLKTRHVGKQDPKRHLEESVEDVMSNNIVMALGTMIDSVSFIDTNQKNKIQG</sequence>
<gene>
    <name evidence="8" type="ORF">FCALED_LOCUS6525</name>
</gene>
<name>A0A9N9FTP2_9GLOM</name>
<dbReference type="GO" id="GO:0008237">
    <property type="term" value="F:metallopeptidase activity"/>
    <property type="evidence" value="ECO:0007669"/>
    <property type="project" value="UniProtKB-KW"/>
</dbReference>
<evidence type="ECO:0000313" key="9">
    <source>
        <dbReference type="Proteomes" id="UP000789570"/>
    </source>
</evidence>
<keyword evidence="4" id="KW-0862">Zinc</keyword>
<keyword evidence="2" id="KW-0479">Metal-binding</keyword>
<dbReference type="AlphaFoldDB" id="A0A9N9FTP2"/>
<accession>A0A9N9FTP2</accession>
<feature type="domain" description="26S proteasome regulatory subunit RPN11 C-terminal" evidence="7">
    <location>
        <begin position="1"/>
        <end position="46"/>
    </location>
</feature>
<evidence type="ECO:0000256" key="6">
    <source>
        <dbReference type="SAM" id="MobiDB-lite"/>
    </source>
</evidence>
<evidence type="ECO:0000256" key="1">
    <source>
        <dbReference type="ARBA" id="ARBA00022670"/>
    </source>
</evidence>
<keyword evidence="5" id="KW-0482">Metalloprotease</keyword>
<dbReference type="GO" id="GO:0006508">
    <property type="term" value="P:proteolysis"/>
    <property type="evidence" value="ECO:0007669"/>
    <property type="project" value="UniProtKB-KW"/>
</dbReference>
<dbReference type="InterPro" id="IPR056263">
    <property type="entry name" value="RPN11_C"/>
</dbReference>
<feature type="non-terminal residue" evidence="8">
    <location>
        <position position="1"/>
    </location>
</feature>
<reference evidence="8" key="1">
    <citation type="submission" date="2021-06" db="EMBL/GenBank/DDBJ databases">
        <authorList>
            <person name="Kallberg Y."/>
            <person name="Tangrot J."/>
            <person name="Rosling A."/>
        </authorList>
    </citation>
    <scope>NUCLEOTIDE SEQUENCE</scope>
    <source>
        <strain evidence="8">UK204</strain>
    </source>
</reference>
<evidence type="ECO:0000256" key="2">
    <source>
        <dbReference type="ARBA" id="ARBA00022723"/>
    </source>
</evidence>
<dbReference type="GO" id="GO:0046872">
    <property type="term" value="F:metal ion binding"/>
    <property type="evidence" value="ECO:0007669"/>
    <property type="project" value="UniProtKB-KW"/>
</dbReference>
<protein>
    <submittedName>
        <fullName evidence="8">6086_t:CDS:1</fullName>
    </submittedName>
</protein>
<feature type="region of interest" description="Disordered" evidence="6">
    <location>
        <begin position="1"/>
        <end position="25"/>
    </location>
</feature>
<evidence type="ECO:0000313" key="8">
    <source>
        <dbReference type="EMBL" id="CAG8559464.1"/>
    </source>
</evidence>
<evidence type="ECO:0000256" key="4">
    <source>
        <dbReference type="ARBA" id="ARBA00022833"/>
    </source>
</evidence>
<feature type="compositionally biased region" description="Basic and acidic residues" evidence="6">
    <location>
        <begin position="15"/>
        <end position="25"/>
    </location>
</feature>
<dbReference type="Pfam" id="PF23594">
    <property type="entry name" value="RPN11_C"/>
    <property type="match status" value="1"/>
</dbReference>
<dbReference type="OrthoDB" id="605656at2759"/>
<evidence type="ECO:0000259" key="7">
    <source>
        <dbReference type="Pfam" id="PF23594"/>
    </source>
</evidence>
<organism evidence="8 9">
    <name type="scientific">Funneliformis caledonium</name>
    <dbReference type="NCBI Taxonomy" id="1117310"/>
    <lineage>
        <taxon>Eukaryota</taxon>
        <taxon>Fungi</taxon>
        <taxon>Fungi incertae sedis</taxon>
        <taxon>Mucoromycota</taxon>
        <taxon>Glomeromycotina</taxon>
        <taxon>Glomeromycetes</taxon>
        <taxon>Glomerales</taxon>
        <taxon>Glomeraceae</taxon>
        <taxon>Funneliformis</taxon>
    </lineage>
</organism>
<evidence type="ECO:0000256" key="3">
    <source>
        <dbReference type="ARBA" id="ARBA00022801"/>
    </source>
</evidence>